<accession>A0ABQ0J0W7</accession>
<name>A0ABQ0J0W7_GLUTH</name>
<evidence type="ECO:0000259" key="2">
    <source>
        <dbReference type="Pfam" id="PF10881"/>
    </source>
</evidence>
<gene>
    <name evidence="3" type="ORF">NBRC3257_3099</name>
</gene>
<evidence type="ECO:0000256" key="1">
    <source>
        <dbReference type="SAM" id="Coils"/>
    </source>
</evidence>
<evidence type="ECO:0000313" key="4">
    <source>
        <dbReference type="Proteomes" id="UP000018209"/>
    </source>
</evidence>
<organism evidence="3 4">
    <name type="scientific">Gluconobacter thailandicus NBRC 3257</name>
    <dbReference type="NCBI Taxonomy" id="1381097"/>
    <lineage>
        <taxon>Bacteria</taxon>
        <taxon>Pseudomonadati</taxon>
        <taxon>Pseudomonadota</taxon>
        <taxon>Alphaproteobacteria</taxon>
        <taxon>Acetobacterales</taxon>
        <taxon>Acetobacteraceae</taxon>
        <taxon>Gluconobacter</taxon>
    </lineage>
</organism>
<comment type="caution">
    <text evidence="3">The sequence shown here is derived from an EMBL/GenBank/DDBJ whole genome shotgun (WGS) entry which is preliminary data.</text>
</comment>
<protein>
    <recommendedName>
        <fullName evidence="2">DUF2726 domain-containing protein</fullName>
    </recommendedName>
</protein>
<feature type="coiled-coil region" evidence="1">
    <location>
        <begin position="29"/>
        <end position="77"/>
    </location>
</feature>
<proteinExistence type="predicted"/>
<dbReference type="Pfam" id="PF10881">
    <property type="entry name" value="DUF2726"/>
    <property type="match status" value="1"/>
</dbReference>
<dbReference type="Proteomes" id="UP000018209">
    <property type="component" value="Unassembled WGS sequence"/>
</dbReference>
<keyword evidence="4" id="KW-1185">Reference proteome</keyword>
<dbReference type="EMBL" id="BASM01000042">
    <property type="protein sequence ID" value="GAD28100.1"/>
    <property type="molecule type" value="Genomic_DNA"/>
</dbReference>
<feature type="domain" description="DUF2726" evidence="2">
    <location>
        <begin position="116"/>
        <end position="225"/>
    </location>
</feature>
<evidence type="ECO:0000313" key="3">
    <source>
        <dbReference type="EMBL" id="GAD28100.1"/>
    </source>
</evidence>
<dbReference type="InterPro" id="IPR024402">
    <property type="entry name" value="DUF2726"/>
</dbReference>
<reference evidence="3 4" key="1">
    <citation type="submission" date="2013-08" db="EMBL/GenBank/DDBJ databases">
        <title>Gluconobacter thailandicus NBRC 3257 whole genome sequence.</title>
        <authorList>
            <person name="Matsutani M."/>
            <person name="Yakushi T."/>
            <person name="Matsushita K."/>
        </authorList>
    </citation>
    <scope>NUCLEOTIDE SEQUENCE [LARGE SCALE GENOMIC DNA]</scope>
    <source>
        <strain evidence="3 4">NBRC 3257</strain>
    </source>
</reference>
<keyword evidence="1" id="KW-0175">Coiled coil</keyword>
<sequence length="243" mass="27372">MVVEKVIILLAIGYAIGFYIRGRRAAADLAQAGQQIAERNARLQSLDRQISGRDAELSSLRRRIATLETQAADQKKDAERRRQYFQDNDLSNTQNQLHFISQCSLRAVRPVNKEAVQVLYALDEWIRTYQPDWRFAFEVSMGGFIRTTYDPEDPRQKQAFSSYSGKRVDFLLIDRYGLPVLVIEYHGTGHDLSGDADDRMAVKRLALQKAGIPLLEIPEKMARAQIMAAISEAAGAALKVKTG</sequence>